<dbReference type="GO" id="GO:0009360">
    <property type="term" value="C:DNA polymerase III complex"/>
    <property type="evidence" value="ECO:0007669"/>
    <property type="project" value="InterPro"/>
</dbReference>
<evidence type="ECO:0000256" key="10">
    <source>
        <dbReference type="PIRNR" id="PIRNR000804"/>
    </source>
</evidence>
<dbReference type="HOGENOM" id="CLU_038149_2_1_9"/>
<comment type="function">
    <text evidence="10">Confers DNA tethering and processivity to DNA polymerases and other proteins. Acts as a clamp, forming a ring around DNA (a reaction catalyzed by the clamp-loading complex) which diffuses in an ATP-independent manner freely and bidirectionally along dsDNA. Initially characterized for its ability to contact the catalytic subunit of DNA polymerase III (Pol III), a complex, multichain enzyme responsible for most of the replicative synthesis in bacteria; Pol III exhibits 3'-5' exonuclease proofreading activity. The beta chain is required for initiation of replication as well as for processivity of DNA replication.</text>
</comment>
<dbReference type="GO" id="GO:0006271">
    <property type="term" value="P:DNA strand elongation involved in DNA replication"/>
    <property type="evidence" value="ECO:0007669"/>
    <property type="project" value="TreeGrafter"/>
</dbReference>
<dbReference type="KEGG" id="tae:TepiRe1_0002"/>
<evidence type="ECO:0000256" key="9">
    <source>
        <dbReference type="ARBA" id="ARBA00023125"/>
    </source>
</evidence>
<dbReference type="STRING" id="1209989.TepRe1_0002"/>
<protein>
    <recommendedName>
        <fullName evidence="3 10">Beta sliding clamp</fullName>
    </recommendedName>
</protein>
<dbReference type="SUPFAM" id="SSF55979">
    <property type="entry name" value="DNA clamp"/>
    <property type="match status" value="3"/>
</dbReference>
<dbReference type="InterPro" id="IPR022634">
    <property type="entry name" value="DNA_polIII_beta_N"/>
</dbReference>
<dbReference type="AlphaFoldDB" id="F4LR74"/>
<reference evidence="15" key="1">
    <citation type="journal article" date="2013" name="Genome Announc.">
        <title>First genome sequence of a syntrophic acetate-oxidizing bacterium, Tepidanaerobacter acetatoxydans strain Re1.</title>
        <authorList>
            <person name="Manzoor S."/>
            <person name="Bongcam-Rudloff E."/>
            <person name="Schnurer A."/>
            <person name="Muller B."/>
        </authorList>
    </citation>
    <scope>NUCLEOTIDE SEQUENCE [LARGE SCALE GENOMIC DNA]</scope>
    <source>
        <strain evidence="15">Re1</strain>
    </source>
</reference>
<comment type="similarity">
    <text evidence="2 10">Belongs to the beta sliding clamp family.</text>
</comment>
<keyword evidence="15" id="KW-1185">Reference proteome</keyword>
<keyword evidence="4 10" id="KW-0963">Cytoplasm</keyword>
<dbReference type="KEGG" id="tep:TepRe1_0002"/>
<dbReference type="GO" id="GO:0005737">
    <property type="term" value="C:cytoplasm"/>
    <property type="evidence" value="ECO:0007669"/>
    <property type="project" value="UniProtKB-SubCell"/>
</dbReference>
<dbReference type="Pfam" id="PF00712">
    <property type="entry name" value="DNA_pol3_beta"/>
    <property type="match status" value="1"/>
</dbReference>
<dbReference type="PANTHER" id="PTHR30478:SF0">
    <property type="entry name" value="BETA SLIDING CLAMP"/>
    <property type="match status" value="1"/>
</dbReference>
<evidence type="ECO:0000256" key="7">
    <source>
        <dbReference type="ARBA" id="ARBA00022705"/>
    </source>
</evidence>
<dbReference type="Pfam" id="PF02767">
    <property type="entry name" value="DNA_pol3_beta_2"/>
    <property type="match status" value="1"/>
</dbReference>
<sequence>MKIVISRNELASGISAVEKFVPSKTPISILTGIKFSAYDDFLCLSATNLDMGIEYKIKNESDKLSILEGGSIVIGSKILSEIVRRISENTVEFDIRENKAYISSGQFNMVLPCFDAMDFPEISRNNSSDGIRLRQSMFKDMIKRTIYARADDTTSRPQLTGALIDYKDNILNMVALDGFRIAWCCEQLNETEASDIREFKTIVPGDTLLEISRIFEDDEQAYFELYASKNSVEFLTEKFLITSRVLDGDFIDYKTVMQIKPKTTAIVPTDELRLAVERASVLAREGNTNNLVKFYIAENSIEVQVETELGRITDKVLCSTEGEEMLIAFNAGFFIDALKTIFSPKIKLHFSDETGPCIITALETDNHKNFILPVRLRGDNS</sequence>
<dbReference type="SMART" id="SM00480">
    <property type="entry name" value="POL3Bc"/>
    <property type="match status" value="1"/>
</dbReference>
<evidence type="ECO:0000256" key="4">
    <source>
        <dbReference type="ARBA" id="ARBA00022490"/>
    </source>
</evidence>
<dbReference type="GO" id="GO:0008408">
    <property type="term" value="F:3'-5' exonuclease activity"/>
    <property type="evidence" value="ECO:0007669"/>
    <property type="project" value="InterPro"/>
</dbReference>
<dbReference type="EMBL" id="HF563609">
    <property type="protein sequence ID" value="CCP24679.1"/>
    <property type="molecule type" value="Genomic_DNA"/>
</dbReference>
<feature type="domain" description="DNA polymerase III beta sliding clamp C-terminal" evidence="13">
    <location>
        <begin position="260"/>
        <end position="375"/>
    </location>
</feature>
<proteinExistence type="inferred from homology"/>
<keyword evidence="9" id="KW-0238">DNA-binding</keyword>
<evidence type="ECO:0000256" key="6">
    <source>
        <dbReference type="ARBA" id="ARBA00022695"/>
    </source>
</evidence>
<evidence type="ECO:0000256" key="5">
    <source>
        <dbReference type="ARBA" id="ARBA00022679"/>
    </source>
</evidence>
<accession>F4LR74</accession>
<comment type="subcellular location">
    <subcellularLocation>
        <location evidence="1 10">Cytoplasm</location>
    </subcellularLocation>
</comment>
<evidence type="ECO:0000259" key="12">
    <source>
        <dbReference type="Pfam" id="PF02767"/>
    </source>
</evidence>
<evidence type="ECO:0000256" key="8">
    <source>
        <dbReference type="ARBA" id="ARBA00022932"/>
    </source>
</evidence>
<keyword evidence="7 10" id="KW-0235">DNA replication</keyword>
<keyword evidence="6 10" id="KW-0548">Nucleotidyltransferase</keyword>
<comment type="subunit">
    <text evidence="10">Forms a ring-shaped head-to-tail homodimer around DNA.</text>
</comment>
<feature type="domain" description="DNA polymerase III beta sliding clamp central" evidence="12">
    <location>
        <begin position="133"/>
        <end position="250"/>
    </location>
</feature>
<dbReference type="GO" id="GO:0003887">
    <property type="term" value="F:DNA-directed DNA polymerase activity"/>
    <property type="evidence" value="ECO:0007669"/>
    <property type="project" value="UniProtKB-UniRule"/>
</dbReference>
<evidence type="ECO:0000313" key="14">
    <source>
        <dbReference type="EMBL" id="CCP24679.1"/>
    </source>
</evidence>
<dbReference type="Proteomes" id="UP000010802">
    <property type="component" value="Chromosome"/>
</dbReference>
<evidence type="ECO:0000313" key="15">
    <source>
        <dbReference type="Proteomes" id="UP000010802"/>
    </source>
</evidence>
<dbReference type="Pfam" id="PF02768">
    <property type="entry name" value="DNA_pol3_beta_3"/>
    <property type="match status" value="1"/>
</dbReference>
<keyword evidence="8 10" id="KW-0239">DNA-directed DNA polymerase</keyword>
<evidence type="ECO:0000259" key="13">
    <source>
        <dbReference type="Pfam" id="PF02768"/>
    </source>
</evidence>
<dbReference type="InterPro" id="IPR046938">
    <property type="entry name" value="DNA_clamp_sf"/>
</dbReference>
<accession>L0RWX3</accession>
<dbReference type="InterPro" id="IPR022637">
    <property type="entry name" value="DNA_polIII_beta_cen"/>
</dbReference>
<dbReference type="InterPro" id="IPR001001">
    <property type="entry name" value="DNA_polIII_beta"/>
</dbReference>
<dbReference type="InterPro" id="IPR022635">
    <property type="entry name" value="DNA_polIII_beta_C"/>
</dbReference>
<dbReference type="Gene3D" id="3.70.10.10">
    <property type="match status" value="1"/>
</dbReference>
<dbReference type="eggNOG" id="COG0592">
    <property type="taxonomic scope" value="Bacteria"/>
</dbReference>
<name>F4LR74_TEPAE</name>
<gene>
    <name evidence="14" type="ordered locus">TEPIRE1_0002</name>
</gene>
<keyword evidence="5 10" id="KW-0808">Transferase</keyword>
<dbReference type="RefSeq" id="WP_013777141.1">
    <property type="nucleotide sequence ID" value="NC_015519.1"/>
</dbReference>
<dbReference type="OrthoDB" id="8421503at2"/>
<dbReference type="PANTHER" id="PTHR30478">
    <property type="entry name" value="DNA POLYMERASE III SUBUNIT BETA"/>
    <property type="match status" value="1"/>
</dbReference>
<feature type="domain" description="DNA polymerase III beta sliding clamp N-terminal" evidence="11">
    <location>
        <begin position="1"/>
        <end position="122"/>
    </location>
</feature>
<evidence type="ECO:0000256" key="1">
    <source>
        <dbReference type="ARBA" id="ARBA00004496"/>
    </source>
</evidence>
<dbReference type="PIRSF" id="PIRSF000804">
    <property type="entry name" value="DNA_pol_III_b"/>
    <property type="match status" value="1"/>
</dbReference>
<dbReference type="GO" id="GO:0003677">
    <property type="term" value="F:DNA binding"/>
    <property type="evidence" value="ECO:0007669"/>
    <property type="project" value="UniProtKB-UniRule"/>
</dbReference>
<evidence type="ECO:0000256" key="3">
    <source>
        <dbReference type="ARBA" id="ARBA00021035"/>
    </source>
</evidence>
<dbReference type="Gene3D" id="3.10.150.10">
    <property type="entry name" value="DNA Polymerase III, subunit A, domain 2"/>
    <property type="match status" value="1"/>
</dbReference>
<dbReference type="NCBIfam" id="TIGR00663">
    <property type="entry name" value="dnan"/>
    <property type="match status" value="1"/>
</dbReference>
<evidence type="ECO:0000259" key="11">
    <source>
        <dbReference type="Pfam" id="PF00712"/>
    </source>
</evidence>
<dbReference type="PATRIC" id="fig|1209989.3.peg.3"/>
<evidence type="ECO:0000256" key="2">
    <source>
        <dbReference type="ARBA" id="ARBA00010752"/>
    </source>
</evidence>
<dbReference type="CDD" id="cd00140">
    <property type="entry name" value="beta_clamp"/>
    <property type="match status" value="1"/>
</dbReference>
<organism evidence="14 15">
    <name type="scientific">Tepidanaerobacter acetatoxydans (strain DSM 21804 / JCM 16047 / Re1)</name>
    <dbReference type="NCBI Taxonomy" id="1209989"/>
    <lineage>
        <taxon>Bacteria</taxon>
        <taxon>Bacillati</taxon>
        <taxon>Bacillota</taxon>
        <taxon>Clostridia</taxon>
        <taxon>Thermosediminibacterales</taxon>
        <taxon>Tepidanaerobacteraceae</taxon>
        <taxon>Tepidanaerobacter</taxon>
    </lineage>
</organism>